<dbReference type="Proteomes" id="UP000011776">
    <property type="component" value="Unassembled WGS sequence"/>
</dbReference>
<organism evidence="1 2">
    <name type="scientific">Leptospira interrogans serovar Grippotyphosa str. LT2186</name>
    <dbReference type="NCBI Taxonomy" id="1001599"/>
    <lineage>
        <taxon>Bacteria</taxon>
        <taxon>Pseudomonadati</taxon>
        <taxon>Spirochaetota</taxon>
        <taxon>Spirochaetia</taxon>
        <taxon>Leptospirales</taxon>
        <taxon>Leptospiraceae</taxon>
        <taxon>Leptospira</taxon>
    </lineage>
</organism>
<name>M3GZP9_LEPIR</name>
<dbReference type="AlphaFoldDB" id="M3GZP9"/>
<reference evidence="1 2" key="1">
    <citation type="submission" date="2013-02" db="EMBL/GenBank/DDBJ databases">
        <authorList>
            <person name="Harkins D.M."/>
            <person name="Durkin A.S."/>
            <person name="Brinkac L.M."/>
            <person name="Haft D.H."/>
            <person name="Selengut J.D."/>
            <person name="Sanka R."/>
            <person name="DePew J."/>
            <person name="Purushe J."/>
            <person name="Tulsiani S.M."/>
            <person name="Graham G.C."/>
            <person name="Burns M.-A."/>
            <person name="Dohnt M.F."/>
            <person name="Smythe L.D."/>
            <person name="McKay D.B."/>
            <person name="Craig S.B."/>
            <person name="Vinetz J.M."/>
            <person name="Sutton G.G."/>
            <person name="Nierman W.C."/>
            <person name="Fouts D.E."/>
        </authorList>
    </citation>
    <scope>NUCLEOTIDE SEQUENCE [LARGE SCALE GENOMIC DNA]</scope>
    <source>
        <strain evidence="1 2">LT2186</strain>
    </source>
</reference>
<proteinExistence type="predicted"/>
<evidence type="ECO:0000313" key="1">
    <source>
        <dbReference type="EMBL" id="EMG12183.1"/>
    </source>
</evidence>
<comment type="caution">
    <text evidence="1">The sequence shown here is derived from an EMBL/GenBank/DDBJ whole genome shotgun (WGS) entry which is preliminary data.</text>
</comment>
<evidence type="ECO:0000313" key="2">
    <source>
        <dbReference type="Proteomes" id="UP000011776"/>
    </source>
</evidence>
<accession>M3GZP9</accession>
<dbReference type="EMBL" id="AFME02000116">
    <property type="protein sequence ID" value="EMG12183.1"/>
    <property type="molecule type" value="Genomic_DNA"/>
</dbReference>
<sequence>MLEAKIPKTQTFNRFGKNMTLLTVARFFLENPSVPFRPVHVARRLTRPEKTIYRAIQILSQWRFVEEHDGLYILNVDTIEGKNEIKKTTGTGALFILIHLLPGKSFFSGEFRLLTGIQSLERAKRKLIQANLILPDQENGLFFSESFRWQLSPKIQTKLGQAQFYLKALRKVYGK</sequence>
<gene>
    <name evidence="1" type="ORF">LEP1GSC151_2780</name>
</gene>
<protein>
    <submittedName>
        <fullName evidence="1">Uncharacterized protein</fullName>
    </submittedName>
</protein>
<dbReference type="BioCyc" id="LINT1001599:G11K9-508-MONOMER"/>